<dbReference type="OrthoDB" id="406215at2759"/>
<gene>
    <name evidence="2" type="ORF">Ctob_015722</name>
</gene>
<dbReference type="InterPro" id="IPR028011">
    <property type="entry name" value="DUF4476"/>
</dbReference>
<comment type="caution">
    <text evidence="2">The sequence shown here is derived from an EMBL/GenBank/DDBJ whole genome shotgun (WGS) entry which is preliminary data.</text>
</comment>
<sequence>MVSLIRYLVPSGKEDGTARELREDDEDDDPVHVFGQVVDAVIRNGRVEARVMPGINSSPLDRWRQMKSSRQMQRVADEAAQTRAQTAAQTAALAEAVKGLSLAAAHDDGADLSTVVVEGAGLGVCNGIYHPAPNDHQANGKPFFRNQHGTTIGWQDSDWTRRHGYRAGIGCWGIGYAGHHRYMARGDSPFPPESAFHPHHIEHGYEGNFFGLSCDDASKVVTPEGVGPCIVKFDEGKFAKVESVTHEMEHDGSKTGQKYVYISYDQSGANQRMPVARFAPHEVLLQPTGGGVYPSHPPSQLPSIERVLNPPEEARQYSSVWDGDARGQGHARSMLDSQQAWSAGQSRVGEWMVIDAGNVVRLIGIVVMTRGHSCTDQLVQMLRVEVSDNGVAWREQAMAQQAMAQQAMAQHGVAGGSPVGHQPRGGKDLIMRMNATPHSSDKIKLIEEFFTGSWHLDDREFVAVFKALTHDSDMRRAAEIMSRNMRHNHCAALAGAMEASPHSSTKMGMIECMCPHITDFRNIHLVFKGLTFSSDIVSAAELFGRHCQGNLPAEALVEVLNCTPHSSDKMRIIEAMRYKVVGNKQCVIDHLTFSSDKDKARQLLF</sequence>
<dbReference type="InterPro" id="IPR008979">
    <property type="entry name" value="Galactose-bd-like_sf"/>
</dbReference>
<dbReference type="Pfam" id="PF14771">
    <property type="entry name" value="DUF4476"/>
    <property type="match status" value="2"/>
</dbReference>
<feature type="domain" description="F5/8 type C" evidence="1">
    <location>
        <begin position="295"/>
        <end position="395"/>
    </location>
</feature>
<organism evidence="2 3">
    <name type="scientific">Chrysochromulina tobinii</name>
    <dbReference type="NCBI Taxonomy" id="1460289"/>
    <lineage>
        <taxon>Eukaryota</taxon>
        <taxon>Haptista</taxon>
        <taxon>Haptophyta</taxon>
        <taxon>Prymnesiophyceae</taxon>
        <taxon>Prymnesiales</taxon>
        <taxon>Chrysochromulinaceae</taxon>
        <taxon>Chrysochromulina</taxon>
    </lineage>
</organism>
<dbReference type="AlphaFoldDB" id="A0A0M0LPP0"/>
<name>A0A0M0LPP0_9EUKA</name>
<dbReference type="SUPFAM" id="SSF49785">
    <property type="entry name" value="Galactose-binding domain-like"/>
    <property type="match status" value="1"/>
</dbReference>
<dbReference type="EMBL" id="JWZX01000445">
    <property type="protein sequence ID" value="KOO52956.1"/>
    <property type="molecule type" value="Genomic_DNA"/>
</dbReference>
<dbReference type="InterPro" id="IPR000421">
    <property type="entry name" value="FA58C"/>
</dbReference>
<reference evidence="3" key="1">
    <citation type="journal article" date="2015" name="PLoS Genet.">
        <title>Genome Sequence and Transcriptome Analyses of Chrysochromulina tobin: Metabolic Tools for Enhanced Algal Fitness in the Prominent Order Prymnesiales (Haptophyceae).</title>
        <authorList>
            <person name="Hovde B.T."/>
            <person name="Deodato C.R."/>
            <person name="Hunsperger H.M."/>
            <person name="Ryken S.A."/>
            <person name="Yost W."/>
            <person name="Jha R.K."/>
            <person name="Patterson J."/>
            <person name="Monnat R.J. Jr."/>
            <person name="Barlow S.B."/>
            <person name="Starkenburg S.R."/>
            <person name="Cattolico R.A."/>
        </authorList>
    </citation>
    <scope>NUCLEOTIDE SEQUENCE</scope>
    <source>
        <strain evidence="3">CCMP291</strain>
    </source>
</reference>
<keyword evidence="3" id="KW-1185">Reference proteome</keyword>
<evidence type="ECO:0000259" key="1">
    <source>
        <dbReference type="PROSITE" id="PS50022"/>
    </source>
</evidence>
<dbReference type="Proteomes" id="UP000037460">
    <property type="component" value="Unassembled WGS sequence"/>
</dbReference>
<protein>
    <recommendedName>
        <fullName evidence="1">F5/8 type C domain-containing protein</fullName>
    </recommendedName>
</protein>
<evidence type="ECO:0000313" key="3">
    <source>
        <dbReference type="Proteomes" id="UP000037460"/>
    </source>
</evidence>
<evidence type="ECO:0000313" key="2">
    <source>
        <dbReference type="EMBL" id="KOO52956.1"/>
    </source>
</evidence>
<dbReference type="Gene3D" id="2.60.120.260">
    <property type="entry name" value="Galactose-binding domain-like"/>
    <property type="match status" value="1"/>
</dbReference>
<dbReference type="PROSITE" id="PS50022">
    <property type="entry name" value="FA58C_3"/>
    <property type="match status" value="1"/>
</dbReference>
<dbReference type="Pfam" id="PF00754">
    <property type="entry name" value="F5_F8_type_C"/>
    <property type="match status" value="1"/>
</dbReference>
<proteinExistence type="predicted"/>
<accession>A0A0M0LPP0</accession>